<accession>A0A6A6BBA3</accession>
<feature type="non-terminal residue" evidence="4">
    <location>
        <position position="418"/>
    </location>
</feature>
<evidence type="ECO:0008006" key="6">
    <source>
        <dbReference type="Google" id="ProtNLM"/>
    </source>
</evidence>
<dbReference type="CDD" id="cd12148">
    <property type="entry name" value="fungal_TF_MHR"/>
    <property type="match status" value="1"/>
</dbReference>
<gene>
    <name evidence="4" type="ORF">K452DRAFT_210542</name>
</gene>
<dbReference type="RefSeq" id="XP_033397202.1">
    <property type="nucleotide sequence ID" value="XM_033536165.1"/>
</dbReference>
<keyword evidence="3" id="KW-0539">Nucleus</keyword>
<reference evidence="4" key="1">
    <citation type="journal article" date="2020" name="Stud. Mycol.">
        <title>101 Dothideomycetes genomes: a test case for predicting lifestyles and emergence of pathogens.</title>
        <authorList>
            <person name="Haridas S."/>
            <person name="Albert R."/>
            <person name="Binder M."/>
            <person name="Bloem J."/>
            <person name="Labutti K."/>
            <person name="Salamov A."/>
            <person name="Andreopoulos B."/>
            <person name="Baker S."/>
            <person name="Barry K."/>
            <person name="Bills G."/>
            <person name="Bluhm B."/>
            <person name="Cannon C."/>
            <person name="Castanera R."/>
            <person name="Culley D."/>
            <person name="Daum C."/>
            <person name="Ezra D."/>
            <person name="Gonzalez J."/>
            <person name="Henrissat B."/>
            <person name="Kuo A."/>
            <person name="Liang C."/>
            <person name="Lipzen A."/>
            <person name="Lutzoni F."/>
            <person name="Magnuson J."/>
            <person name="Mondo S."/>
            <person name="Nolan M."/>
            <person name="Ohm R."/>
            <person name="Pangilinan J."/>
            <person name="Park H.-J."/>
            <person name="Ramirez L."/>
            <person name="Alfaro M."/>
            <person name="Sun H."/>
            <person name="Tritt A."/>
            <person name="Yoshinaga Y."/>
            <person name="Zwiers L.-H."/>
            <person name="Turgeon B."/>
            <person name="Goodwin S."/>
            <person name="Spatafora J."/>
            <person name="Crous P."/>
            <person name="Grigoriev I."/>
        </authorList>
    </citation>
    <scope>NUCLEOTIDE SEQUENCE</scope>
    <source>
        <strain evidence="4">CBS 121167</strain>
    </source>
</reference>
<keyword evidence="5" id="KW-1185">Reference proteome</keyword>
<evidence type="ECO:0000256" key="2">
    <source>
        <dbReference type="ARBA" id="ARBA00023163"/>
    </source>
</evidence>
<evidence type="ECO:0000256" key="3">
    <source>
        <dbReference type="ARBA" id="ARBA00023242"/>
    </source>
</evidence>
<dbReference type="PANTHER" id="PTHR47840">
    <property type="entry name" value="ZN(II)2CYS6 TRANSCRIPTION FACTOR (EUROFUNG)-RELATED"/>
    <property type="match status" value="1"/>
</dbReference>
<organism evidence="4 5">
    <name type="scientific">Aplosporella prunicola CBS 121167</name>
    <dbReference type="NCBI Taxonomy" id="1176127"/>
    <lineage>
        <taxon>Eukaryota</taxon>
        <taxon>Fungi</taxon>
        <taxon>Dikarya</taxon>
        <taxon>Ascomycota</taxon>
        <taxon>Pezizomycotina</taxon>
        <taxon>Dothideomycetes</taxon>
        <taxon>Dothideomycetes incertae sedis</taxon>
        <taxon>Botryosphaeriales</taxon>
        <taxon>Aplosporellaceae</taxon>
        <taxon>Aplosporella</taxon>
    </lineage>
</organism>
<keyword evidence="1" id="KW-0805">Transcription regulation</keyword>
<dbReference type="PANTHER" id="PTHR47840:SF1">
    <property type="entry name" value="ZN(II)2CYS6 TRANSCRIPTION FACTOR (EUROFUNG)"/>
    <property type="match status" value="1"/>
</dbReference>
<proteinExistence type="predicted"/>
<dbReference type="OrthoDB" id="6509908at2759"/>
<dbReference type="AlphaFoldDB" id="A0A6A6BBA3"/>
<evidence type="ECO:0000313" key="5">
    <source>
        <dbReference type="Proteomes" id="UP000799438"/>
    </source>
</evidence>
<keyword evidence="2" id="KW-0804">Transcription</keyword>
<protein>
    <recommendedName>
        <fullName evidence="6">Transcription factor domain-containing protein</fullName>
    </recommendedName>
</protein>
<evidence type="ECO:0000313" key="4">
    <source>
        <dbReference type="EMBL" id="KAF2141489.1"/>
    </source>
</evidence>
<dbReference type="Proteomes" id="UP000799438">
    <property type="component" value="Unassembled WGS sequence"/>
</dbReference>
<feature type="non-terminal residue" evidence="4">
    <location>
        <position position="1"/>
    </location>
</feature>
<dbReference type="GeneID" id="54293661"/>
<dbReference type="EMBL" id="ML995487">
    <property type="protein sequence ID" value="KAF2141489.1"/>
    <property type="molecule type" value="Genomic_DNA"/>
</dbReference>
<name>A0A6A6BBA3_9PEZI</name>
<evidence type="ECO:0000256" key="1">
    <source>
        <dbReference type="ARBA" id="ARBA00023015"/>
    </source>
</evidence>
<sequence>HAEAIASLCAGMPPESEMEDIFRNRSDWWNGWRQSLDLSWGEEEDATLECFAVRAFSSGHPSLLGNLLVCFAISAGDHFKYLPLVERWILNNDELAGSESGLQCLMGLGLVLLSIMQPRRAWHVYRKANTLLQLNGIHRECNRSKKIDSIFWQLFHADRWVSLIVGLPYSVSENLCNLKIPPVDAIPPATFHYRHFAVLTGRVIDCLQSINGLSLSTVTHIQEQMDRITSQLPPGYIDLSQTITCSDDTEKYMRLMRISHVHQLKSLLHLPLFLRQDGDEDVREYSRKACVASSRVLLEAYLQIHAGSLFVNGITANLESFAAFTSAVILFFHLLGYGQSSFSKYQQRSSNESTVRNDEQLIQRALEALKNGSTGRSALLCHCCYTALEALVTSTRALTEGGVRNVVLPFFGTVSVNR</sequence>